<gene>
    <name evidence="2" type="ORF">BT63DRAFT_409294</name>
</gene>
<evidence type="ECO:0000313" key="2">
    <source>
        <dbReference type="EMBL" id="KAF2675188.1"/>
    </source>
</evidence>
<dbReference type="InterPro" id="IPR013078">
    <property type="entry name" value="His_Pase_superF_clade-1"/>
</dbReference>
<organism evidence="2 3">
    <name type="scientific">Microthyrium microscopicum</name>
    <dbReference type="NCBI Taxonomy" id="703497"/>
    <lineage>
        <taxon>Eukaryota</taxon>
        <taxon>Fungi</taxon>
        <taxon>Dikarya</taxon>
        <taxon>Ascomycota</taxon>
        <taxon>Pezizomycotina</taxon>
        <taxon>Dothideomycetes</taxon>
        <taxon>Dothideomycetes incertae sedis</taxon>
        <taxon>Microthyriales</taxon>
        <taxon>Microthyriaceae</taxon>
        <taxon>Microthyrium</taxon>
    </lineage>
</organism>
<dbReference type="Proteomes" id="UP000799302">
    <property type="component" value="Unassembled WGS sequence"/>
</dbReference>
<evidence type="ECO:0000313" key="3">
    <source>
        <dbReference type="Proteomes" id="UP000799302"/>
    </source>
</evidence>
<accession>A0A6A6UVT5</accession>
<dbReference type="SUPFAM" id="SSF53254">
    <property type="entry name" value="Phosphoglycerate mutase-like"/>
    <property type="match status" value="1"/>
</dbReference>
<keyword evidence="3" id="KW-1185">Reference proteome</keyword>
<protein>
    <recommendedName>
        <fullName evidence="4">Phosphoglycerate mutase-like protein</fullName>
    </recommendedName>
</protein>
<dbReference type="PANTHER" id="PTHR16469">
    <property type="entry name" value="UBIQUITIN-ASSOCIATED AND SH3 DOMAIN-CONTAINING BA-RELATED"/>
    <property type="match status" value="1"/>
</dbReference>
<name>A0A6A6UVT5_9PEZI</name>
<dbReference type="OrthoDB" id="3898179at2759"/>
<dbReference type="InterPro" id="IPR051710">
    <property type="entry name" value="Phosphatase_SH3-domain"/>
</dbReference>
<dbReference type="Gene3D" id="3.40.50.1240">
    <property type="entry name" value="Phosphoglycerate mutase-like"/>
    <property type="match status" value="1"/>
</dbReference>
<sequence length="536" mass="60188">MPRTPDKLFVVRHGARLDEVRRQPQEEFEYFEDSPLTMGGWIQAQTTGYRIASMLLDPSLNSDGRVKRIFIHSSPFLRCIQTTIGIAAGISGFAPSIEVKSNLPPHTESSSSDFEPEPLPFLQPVVRIEPWLGEWMTKNYFRVNPEDSKVDAPDPKEVFQYAFTIMGGMGIDYLPNCDEGDYLPPTDPARAPISKELLQDAFEAMASEDAAQEVRLNGRRNSHPPLPLSDLINGGAYDLQTGIYQNHSEYSPYPTDQIPAGVIAHARDACLAFDSEWKGLGEGGHLDESWEVFTNRISTGFESLISWYLRNPLDTAEENISQSQDAPIYKISTHDTDIDMDIPDLDPFDLDPQDYDMAKSIMSEHLAQEKERRDIDHWLSLLSNLDTADTALSATDYTALQSAKTDYELIVICVTHNGGCNAFQFSCSQRPVLNDFPQASLTLAYSSQELDAEQGKPLLPQYKIALTGNADHLRRKSVFNRMVDSTKREWRESAPAFSERFHRREEPEEKPRLGLWGSGQTTACETTAGGGLWQPR</sequence>
<evidence type="ECO:0008006" key="4">
    <source>
        <dbReference type="Google" id="ProtNLM"/>
    </source>
</evidence>
<dbReference type="AlphaFoldDB" id="A0A6A6UVT5"/>
<dbReference type="PANTHER" id="PTHR16469:SF27">
    <property type="entry name" value="UBIQUITIN-ASSOCIATED AND SH3 DOMAIN-CONTAINING BA-RELATED"/>
    <property type="match status" value="1"/>
</dbReference>
<feature type="compositionally biased region" description="Basic and acidic residues" evidence="1">
    <location>
        <begin position="499"/>
        <end position="512"/>
    </location>
</feature>
<feature type="region of interest" description="Disordered" evidence="1">
    <location>
        <begin position="494"/>
        <end position="536"/>
    </location>
</feature>
<evidence type="ECO:0000256" key="1">
    <source>
        <dbReference type="SAM" id="MobiDB-lite"/>
    </source>
</evidence>
<dbReference type="SMART" id="SM00855">
    <property type="entry name" value="PGAM"/>
    <property type="match status" value="1"/>
</dbReference>
<dbReference type="EMBL" id="MU004230">
    <property type="protein sequence ID" value="KAF2675188.1"/>
    <property type="molecule type" value="Genomic_DNA"/>
</dbReference>
<reference evidence="2" key="1">
    <citation type="journal article" date="2020" name="Stud. Mycol.">
        <title>101 Dothideomycetes genomes: a test case for predicting lifestyles and emergence of pathogens.</title>
        <authorList>
            <person name="Haridas S."/>
            <person name="Albert R."/>
            <person name="Binder M."/>
            <person name="Bloem J."/>
            <person name="Labutti K."/>
            <person name="Salamov A."/>
            <person name="Andreopoulos B."/>
            <person name="Baker S."/>
            <person name="Barry K."/>
            <person name="Bills G."/>
            <person name="Bluhm B."/>
            <person name="Cannon C."/>
            <person name="Castanera R."/>
            <person name="Culley D."/>
            <person name="Daum C."/>
            <person name="Ezra D."/>
            <person name="Gonzalez J."/>
            <person name="Henrissat B."/>
            <person name="Kuo A."/>
            <person name="Liang C."/>
            <person name="Lipzen A."/>
            <person name="Lutzoni F."/>
            <person name="Magnuson J."/>
            <person name="Mondo S."/>
            <person name="Nolan M."/>
            <person name="Ohm R."/>
            <person name="Pangilinan J."/>
            <person name="Park H.-J."/>
            <person name="Ramirez L."/>
            <person name="Alfaro M."/>
            <person name="Sun H."/>
            <person name="Tritt A."/>
            <person name="Yoshinaga Y."/>
            <person name="Zwiers L.-H."/>
            <person name="Turgeon B."/>
            <person name="Goodwin S."/>
            <person name="Spatafora J."/>
            <person name="Crous P."/>
            <person name="Grigoriev I."/>
        </authorList>
    </citation>
    <scope>NUCLEOTIDE SEQUENCE</scope>
    <source>
        <strain evidence="2">CBS 115976</strain>
    </source>
</reference>
<proteinExistence type="predicted"/>
<dbReference type="InterPro" id="IPR029033">
    <property type="entry name" value="His_PPase_superfam"/>
</dbReference>
<dbReference type="CDD" id="cd07067">
    <property type="entry name" value="HP_PGM_like"/>
    <property type="match status" value="1"/>
</dbReference>